<evidence type="ECO:0000313" key="2">
    <source>
        <dbReference type="Proteomes" id="UP000254088"/>
    </source>
</evidence>
<evidence type="ECO:0000313" key="1">
    <source>
        <dbReference type="EMBL" id="STM59898.1"/>
    </source>
</evidence>
<organism evidence="1 2">
    <name type="scientific">Escherichia coli</name>
    <dbReference type="NCBI Taxonomy" id="562"/>
    <lineage>
        <taxon>Bacteria</taxon>
        <taxon>Pseudomonadati</taxon>
        <taxon>Pseudomonadota</taxon>
        <taxon>Gammaproteobacteria</taxon>
        <taxon>Enterobacterales</taxon>
        <taxon>Enterobacteriaceae</taxon>
        <taxon>Escherichia</taxon>
    </lineage>
</organism>
<dbReference type="SUPFAM" id="SSF46689">
    <property type="entry name" value="Homeodomain-like"/>
    <property type="match status" value="1"/>
</dbReference>
<gene>
    <name evidence="1" type="ORF">NCTC10429_06561</name>
</gene>
<dbReference type="InterPro" id="IPR009057">
    <property type="entry name" value="Homeodomain-like_sf"/>
</dbReference>
<name>A0A377E8K8_ECOLX</name>
<dbReference type="RefSeq" id="WP_064186840.1">
    <property type="nucleotide sequence ID" value="NZ_AP027629.1"/>
</dbReference>
<protein>
    <submittedName>
        <fullName evidence="1">Transposase</fullName>
    </submittedName>
</protein>
<dbReference type="EMBL" id="UGEX01000007">
    <property type="protein sequence ID" value="STM59898.1"/>
    <property type="molecule type" value="Genomic_DNA"/>
</dbReference>
<reference evidence="1 2" key="1">
    <citation type="submission" date="2018-06" db="EMBL/GenBank/DDBJ databases">
        <authorList>
            <consortium name="Pathogen Informatics"/>
            <person name="Doyle S."/>
        </authorList>
    </citation>
    <scope>NUCLEOTIDE SEQUENCE [LARGE SCALE GENOMIC DNA]</scope>
    <source>
        <strain evidence="1 2">NCTC10429</strain>
    </source>
</reference>
<dbReference type="Proteomes" id="UP000254088">
    <property type="component" value="Unassembled WGS sequence"/>
</dbReference>
<sequence length="155" mass="17415">MKKYTTEQKAQALRLLEQDGATSATVARTMGIPPRTVRRWASEKAAAPSNVLSIEEMRKRAAAAVEATPQAAIRRLKNHFVQQQFDLLQRHAKDLQALRSASLQAMLEKDATMVKAISGLMTALLKAQERERLIYEIKPGTEADIMREGMNRKQQ</sequence>
<dbReference type="AlphaFoldDB" id="A0A377E8K8"/>
<accession>A0A377E8K8</accession>
<dbReference type="Pfam" id="PF13384">
    <property type="entry name" value="HTH_23"/>
    <property type="match status" value="1"/>
</dbReference>
<dbReference type="Gene3D" id="1.10.10.10">
    <property type="entry name" value="Winged helix-like DNA-binding domain superfamily/Winged helix DNA-binding domain"/>
    <property type="match status" value="1"/>
</dbReference>
<proteinExistence type="predicted"/>
<dbReference type="InterPro" id="IPR036388">
    <property type="entry name" value="WH-like_DNA-bd_sf"/>
</dbReference>